<dbReference type="Gene3D" id="1.10.10.10">
    <property type="entry name" value="Winged helix-like DNA-binding domain superfamily/Winged helix DNA-binding domain"/>
    <property type="match status" value="1"/>
</dbReference>
<accession>A0A382S8Z1</accession>
<name>A0A382S8Z1_9ZZZZ</name>
<protein>
    <submittedName>
        <fullName evidence="1">Uncharacterized protein</fullName>
    </submittedName>
</protein>
<dbReference type="InterPro" id="IPR036217">
    <property type="entry name" value="MethylDNA_cys_MeTrfase_DNAb"/>
</dbReference>
<feature type="non-terminal residue" evidence="1">
    <location>
        <position position="99"/>
    </location>
</feature>
<proteinExistence type="predicted"/>
<dbReference type="EMBL" id="UINC01127317">
    <property type="protein sequence ID" value="SVD06354.1"/>
    <property type="molecule type" value="Genomic_DNA"/>
</dbReference>
<reference evidence="1" key="1">
    <citation type="submission" date="2018-05" db="EMBL/GenBank/DDBJ databases">
        <authorList>
            <person name="Lanie J.A."/>
            <person name="Ng W.-L."/>
            <person name="Kazmierczak K.M."/>
            <person name="Andrzejewski T.M."/>
            <person name="Davidsen T.M."/>
            <person name="Wayne K.J."/>
            <person name="Tettelin H."/>
            <person name="Glass J.I."/>
            <person name="Rusch D."/>
            <person name="Podicherti R."/>
            <person name="Tsui H.-C.T."/>
            <person name="Winkler M.E."/>
        </authorList>
    </citation>
    <scope>NUCLEOTIDE SEQUENCE</scope>
</reference>
<gene>
    <name evidence="1" type="ORF">METZ01_LOCUS359208</name>
</gene>
<organism evidence="1">
    <name type="scientific">marine metagenome</name>
    <dbReference type="NCBI Taxonomy" id="408172"/>
    <lineage>
        <taxon>unclassified sequences</taxon>
        <taxon>metagenomes</taxon>
        <taxon>ecological metagenomes</taxon>
    </lineage>
</organism>
<evidence type="ECO:0000313" key="1">
    <source>
        <dbReference type="EMBL" id="SVD06354.1"/>
    </source>
</evidence>
<dbReference type="AlphaFoldDB" id="A0A382S8Z1"/>
<dbReference type="SUPFAM" id="SSF46767">
    <property type="entry name" value="Methylated DNA-protein cysteine methyltransferase, C-terminal domain"/>
    <property type="match status" value="1"/>
</dbReference>
<sequence>MNSISIKTQFGWISVFEKKGQIIKVREGRCETKSISGPLKKFKKSLKNYLKKKNKTIKSNFYIKGNSIQKKVWKELSNIKLGKTKSYGEIAKKYKLSPR</sequence>
<dbReference type="InterPro" id="IPR036388">
    <property type="entry name" value="WH-like_DNA-bd_sf"/>
</dbReference>